<keyword evidence="1" id="KW-0812">Transmembrane</keyword>
<evidence type="ECO:0008006" key="4">
    <source>
        <dbReference type="Google" id="ProtNLM"/>
    </source>
</evidence>
<accession>A0A1I1DRB7</accession>
<dbReference type="InterPro" id="IPR009339">
    <property type="entry name" value="DUF998"/>
</dbReference>
<dbReference type="EMBL" id="FOLG01000001">
    <property type="protein sequence ID" value="SFB75578.1"/>
    <property type="molecule type" value="Genomic_DNA"/>
</dbReference>
<dbReference type="STRING" id="441112.SAMN04488094_101313"/>
<evidence type="ECO:0000313" key="3">
    <source>
        <dbReference type="Proteomes" id="UP000198728"/>
    </source>
</evidence>
<keyword evidence="1" id="KW-0472">Membrane</keyword>
<organism evidence="2 3">
    <name type="scientific">Tropicimonas isoalkanivorans</name>
    <dbReference type="NCBI Taxonomy" id="441112"/>
    <lineage>
        <taxon>Bacteria</taxon>
        <taxon>Pseudomonadati</taxon>
        <taxon>Pseudomonadota</taxon>
        <taxon>Alphaproteobacteria</taxon>
        <taxon>Rhodobacterales</taxon>
        <taxon>Roseobacteraceae</taxon>
        <taxon>Tropicimonas</taxon>
    </lineage>
</organism>
<feature type="transmembrane region" description="Helical" evidence="1">
    <location>
        <begin position="192"/>
        <end position="210"/>
    </location>
</feature>
<dbReference type="Pfam" id="PF06197">
    <property type="entry name" value="DUF998"/>
    <property type="match status" value="1"/>
</dbReference>
<dbReference type="AlphaFoldDB" id="A0A1I1DRB7"/>
<name>A0A1I1DRB7_9RHOB</name>
<feature type="transmembrane region" description="Helical" evidence="1">
    <location>
        <begin position="68"/>
        <end position="89"/>
    </location>
</feature>
<keyword evidence="1" id="KW-1133">Transmembrane helix</keyword>
<reference evidence="2 3" key="1">
    <citation type="submission" date="2016-10" db="EMBL/GenBank/DDBJ databases">
        <authorList>
            <person name="de Groot N.N."/>
        </authorList>
    </citation>
    <scope>NUCLEOTIDE SEQUENCE [LARGE SCALE GENOMIC DNA]</scope>
    <source>
        <strain evidence="2 3">DSM 19548</strain>
    </source>
</reference>
<feature type="transmembrane region" description="Helical" evidence="1">
    <location>
        <begin position="129"/>
        <end position="152"/>
    </location>
</feature>
<proteinExistence type="predicted"/>
<protein>
    <recommendedName>
        <fullName evidence="4">DUF998 domain-containing protein</fullName>
    </recommendedName>
</protein>
<feature type="transmembrane region" description="Helical" evidence="1">
    <location>
        <begin position="21"/>
        <end position="48"/>
    </location>
</feature>
<gene>
    <name evidence="2" type="ORF">SAMN04488094_101313</name>
</gene>
<dbReference type="Proteomes" id="UP000198728">
    <property type="component" value="Unassembled WGS sequence"/>
</dbReference>
<dbReference type="OrthoDB" id="581705at2"/>
<feature type="transmembrane region" description="Helical" evidence="1">
    <location>
        <begin position="96"/>
        <end position="117"/>
    </location>
</feature>
<sequence length="216" mass="22920">MGENPVPHDPPADGDNLERPYFLVFLGALGLLGCIALTAGTFVAAFLVPDHDWVSDTISDLAAGDNEIIMDLALYGFAAGLFALSLAASHAHLGRVWWTGGTLALAILAALVVVIGARNEYGDGDSEGIVLHVYFVYGLGALFLAAPLCFAADIGREHTGTRRMLIALGLVWGVCAPVFFFLPTSIDGAYERWLGLLACAIVLTLSHFFARRGWAG</sequence>
<evidence type="ECO:0000256" key="1">
    <source>
        <dbReference type="SAM" id="Phobius"/>
    </source>
</evidence>
<keyword evidence="3" id="KW-1185">Reference proteome</keyword>
<evidence type="ECO:0000313" key="2">
    <source>
        <dbReference type="EMBL" id="SFB75578.1"/>
    </source>
</evidence>
<feature type="transmembrane region" description="Helical" evidence="1">
    <location>
        <begin position="164"/>
        <end position="186"/>
    </location>
</feature>